<evidence type="ECO:0000256" key="1">
    <source>
        <dbReference type="SAM" id="Phobius"/>
    </source>
</evidence>
<feature type="transmembrane region" description="Helical" evidence="1">
    <location>
        <begin position="63"/>
        <end position="85"/>
    </location>
</feature>
<dbReference type="AlphaFoldDB" id="A0A2M6XBN2"/>
<keyword evidence="1" id="KW-0812">Transmembrane</keyword>
<feature type="transmembrane region" description="Helical" evidence="1">
    <location>
        <begin position="220"/>
        <end position="242"/>
    </location>
</feature>
<keyword evidence="1" id="KW-0472">Membrane</keyword>
<sequence>MLKKSKFWLILLISVALLPLLDFFKPGLPLTHDGQDHVARLASFYQSLAEGNLVPRWAGDLNWLYGTPVLMFFYPLPSYFGSLFHFMSFSFVDSAKIVFGLSFVLSGVFMFLWIKEIWGKQSGFAAGLVYMFASYRFVDLYVRGAIGECWGFVWPPLICWFALKFAQKPARRYLAGGSLSLAALILSHNALSLMFLPVIFGYMIYLVFSIPKAKFRLSVISYLLSVILGFGLAAFFWFPAFFEAKYTLRDIVTKDNIMGFKNFFQLLWTPWNYGGTELLSVQLGVLQWLAVGVAPLAIWQFWRQKSQAWRWLLFLLVCFGLAIFLILPAAQSWYLKISLLQKFQFAWRFLSLAVLPPAVFTAAEVYLLPQKFKLPVISGLLLAILIFNQNFWHAKDFLVKQESFYTQNYPGSTNDTGESSPIWSTRAMYQFSRAPLEVIEGEAEIKQIERKTTKHVYQAMVQKETRLVDNTLYFPGWQVLVDGQSVEIEFQDPAWRGLMTFNVPAGEHEIAVRFSETKLRLLADLISLGSLLLLVGSAAVIKFKKYQVSPARWAEPASQVEFKKK</sequence>
<feature type="transmembrane region" description="Helical" evidence="1">
    <location>
        <begin position="183"/>
        <end position="208"/>
    </location>
</feature>
<gene>
    <name evidence="2" type="ORF">COT66_00410</name>
</gene>
<evidence type="ECO:0008006" key="4">
    <source>
        <dbReference type="Google" id="ProtNLM"/>
    </source>
</evidence>
<feature type="transmembrane region" description="Helical" evidence="1">
    <location>
        <begin position="145"/>
        <end position="163"/>
    </location>
</feature>
<evidence type="ECO:0000313" key="3">
    <source>
        <dbReference type="Proteomes" id="UP000231214"/>
    </source>
</evidence>
<evidence type="ECO:0000313" key="2">
    <source>
        <dbReference type="EMBL" id="PIU02408.1"/>
    </source>
</evidence>
<reference evidence="3" key="1">
    <citation type="submission" date="2017-09" db="EMBL/GenBank/DDBJ databases">
        <title>Depth-based differentiation of microbial function through sediment-hosted aquifers and enrichment of novel symbionts in the deep terrestrial subsurface.</title>
        <authorList>
            <person name="Probst A.J."/>
            <person name="Ladd B."/>
            <person name="Jarett J.K."/>
            <person name="Geller-Mcgrath D.E."/>
            <person name="Sieber C.M.K."/>
            <person name="Emerson J.B."/>
            <person name="Anantharaman K."/>
            <person name="Thomas B.C."/>
            <person name="Malmstrom R."/>
            <person name="Stieglmeier M."/>
            <person name="Klingl A."/>
            <person name="Woyke T."/>
            <person name="Ryan C.M."/>
            <person name="Banfield J.F."/>
        </authorList>
    </citation>
    <scope>NUCLEOTIDE SEQUENCE [LARGE SCALE GENOMIC DNA]</scope>
</reference>
<feature type="transmembrane region" description="Helical" evidence="1">
    <location>
        <begin position="97"/>
        <end position="114"/>
    </location>
</feature>
<name>A0A2M6XBN2_9BACT</name>
<dbReference type="Proteomes" id="UP000231214">
    <property type="component" value="Unassembled WGS sequence"/>
</dbReference>
<dbReference type="EMBL" id="PEZK01000007">
    <property type="protein sequence ID" value="PIU02408.1"/>
    <property type="molecule type" value="Genomic_DNA"/>
</dbReference>
<feature type="transmembrane region" description="Helical" evidence="1">
    <location>
        <begin position="278"/>
        <end position="299"/>
    </location>
</feature>
<feature type="transmembrane region" description="Helical" evidence="1">
    <location>
        <begin position="374"/>
        <end position="392"/>
    </location>
</feature>
<organism evidence="2 3">
    <name type="scientific">Candidatus Shapirobacteria bacterium CG09_land_8_20_14_0_10_49_15</name>
    <dbReference type="NCBI Taxonomy" id="1974482"/>
    <lineage>
        <taxon>Bacteria</taxon>
        <taxon>Candidatus Shapironibacteriota</taxon>
    </lineage>
</organism>
<protein>
    <recommendedName>
        <fullName evidence="4">Membrane protein 6-pyruvoyl-tetrahydropterin synthase-related domain-containing protein</fullName>
    </recommendedName>
</protein>
<proteinExistence type="predicted"/>
<feature type="transmembrane region" description="Helical" evidence="1">
    <location>
        <begin position="521"/>
        <end position="543"/>
    </location>
</feature>
<feature type="transmembrane region" description="Helical" evidence="1">
    <location>
        <begin position="346"/>
        <end position="367"/>
    </location>
</feature>
<feature type="transmembrane region" description="Helical" evidence="1">
    <location>
        <begin position="311"/>
        <end position="334"/>
    </location>
</feature>
<comment type="caution">
    <text evidence="2">The sequence shown here is derived from an EMBL/GenBank/DDBJ whole genome shotgun (WGS) entry which is preliminary data.</text>
</comment>
<keyword evidence="1" id="KW-1133">Transmembrane helix</keyword>
<accession>A0A2M6XBN2</accession>